<dbReference type="CDD" id="cd00018">
    <property type="entry name" value="AP2"/>
    <property type="match status" value="1"/>
</dbReference>
<feature type="region of interest" description="Disordered" evidence="9">
    <location>
        <begin position="103"/>
        <end position="125"/>
    </location>
</feature>
<dbReference type="EMBL" id="CP039347">
    <property type="protein sequence ID" value="QCD85710.1"/>
    <property type="molecule type" value="Genomic_DNA"/>
</dbReference>
<evidence type="ECO:0000256" key="6">
    <source>
        <dbReference type="ARBA" id="ARBA00023163"/>
    </source>
</evidence>
<dbReference type="GO" id="GO:0009873">
    <property type="term" value="P:ethylene-activated signaling pathway"/>
    <property type="evidence" value="ECO:0007669"/>
    <property type="project" value="UniProtKB-KW"/>
</dbReference>
<name>A0A4D6LB82_VIGUN</name>
<dbReference type="InterPro" id="IPR001471">
    <property type="entry name" value="AP2/ERF_dom"/>
</dbReference>
<evidence type="ECO:0000256" key="8">
    <source>
        <dbReference type="ARBA" id="ARBA00024343"/>
    </source>
</evidence>
<dbReference type="InterPro" id="IPR016177">
    <property type="entry name" value="DNA-bd_dom_sf"/>
</dbReference>
<keyword evidence="7" id="KW-0539">Nucleus</keyword>
<reference evidence="11 12" key="1">
    <citation type="submission" date="2019-04" db="EMBL/GenBank/DDBJ databases">
        <title>An improved genome assembly and genetic linkage map for asparagus bean, Vigna unguiculata ssp. sesquipedialis.</title>
        <authorList>
            <person name="Xia Q."/>
            <person name="Zhang R."/>
            <person name="Dong Y."/>
        </authorList>
    </citation>
    <scope>NUCLEOTIDE SEQUENCE [LARGE SCALE GENOMIC DNA]</scope>
    <source>
        <tissue evidence="11">Leaf</tissue>
    </source>
</reference>
<evidence type="ECO:0000259" key="10">
    <source>
        <dbReference type="PROSITE" id="PS51032"/>
    </source>
</evidence>
<dbReference type="GO" id="GO:0000976">
    <property type="term" value="F:transcription cis-regulatory region binding"/>
    <property type="evidence" value="ECO:0007669"/>
    <property type="project" value="UniProtKB-ARBA"/>
</dbReference>
<evidence type="ECO:0000256" key="1">
    <source>
        <dbReference type="ARBA" id="ARBA00004123"/>
    </source>
</evidence>
<comment type="subcellular location">
    <subcellularLocation>
        <location evidence="1">Nucleus</location>
    </subcellularLocation>
</comment>
<evidence type="ECO:0000256" key="9">
    <source>
        <dbReference type="SAM" id="MobiDB-lite"/>
    </source>
</evidence>
<protein>
    <submittedName>
        <fullName evidence="11">EREBP-like factor</fullName>
    </submittedName>
</protein>
<dbReference type="Proteomes" id="UP000501690">
    <property type="component" value="Linkage Group LG3"/>
</dbReference>
<feature type="compositionally biased region" description="Polar residues" evidence="9">
    <location>
        <begin position="7"/>
        <end position="20"/>
    </location>
</feature>
<gene>
    <name evidence="11" type="ORF">DEO72_LG3g230</name>
</gene>
<proteinExistence type="inferred from homology"/>
<evidence type="ECO:0000256" key="7">
    <source>
        <dbReference type="ARBA" id="ARBA00023242"/>
    </source>
</evidence>
<accession>A0A4D6LB82</accession>
<feature type="region of interest" description="Disordered" evidence="9">
    <location>
        <begin position="1"/>
        <end position="24"/>
    </location>
</feature>
<dbReference type="SMART" id="SM00380">
    <property type="entry name" value="AP2"/>
    <property type="match status" value="1"/>
</dbReference>
<evidence type="ECO:0000256" key="3">
    <source>
        <dbReference type="ARBA" id="ARBA00023015"/>
    </source>
</evidence>
<sequence length="164" mass="17785">MHVSINIPDSSPNPGYTSLVPQPKARSHEAGGWRSCCFQAHKALPWGEAEALGKWVAEIRLPKNRTRLWLGTFETAEEATLAYDNAATTSEFEDVKVGIQTASSPLSDEYSSSSSSSSAGSSSPESDITFLDFLDSYEAMDNLGLDLEKYPSVEIDWAALSESS</sequence>
<dbReference type="InterPro" id="IPR036955">
    <property type="entry name" value="AP2/ERF_dom_sf"/>
</dbReference>
<evidence type="ECO:0000256" key="2">
    <source>
        <dbReference type="ARBA" id="ARBA00022745"/>
    </source>
</evidence>
<dbReference type="GO" id="GO:0003700">
    <property type="term" value="F:DNA-binding transcription factor activity"/>
    <property type="evidence" value="ECO:0007669"/>
    <property type="project" value="InterPro"/>
</dbReference>
<dbReference type="GO" id="GO:0005634">
    <property type="term" value="C:nucleus"/>
    <property type="evidence" value="ECO:0007669"/>
    <property type="project" value="UniProtKB-SubCell"/>
</dbReference>
<dbReference type="PROSITE" id="PS51032">
    <property type="entry name" value="AP2_ERF"/>
    <property type="match status" value="1"/>
</dbReference>
<dbReference type="Gene3D" id="3.30.730.10">
    <property type="entry name" value="AP2/ERF domain"/>
    <property type="match status" value="1"/>
</dbReference>
<keyword evidence="5" id="KW-0010">Activator</keyword>
<keyword evidence="3" id="KW-0805">Transcription regulation</keyword>
<keyword evidence="6" id="KW-0804">Transcription</keyword>
<keyword evidence="4" id="KW-0238">DNA-binding</keyword>
<keyword evidence="12" id="KW-1185">Reference proteome</keyword>
<dbReference type="PANTHER" id="PTHR31657:SF78">
    <property type="entry name" value="ETHYLENE-RESPONSIVE TRANSCRIPTION FACTOR ERF060"/>
    <property type="match status" value="1"/>
</dbReference>
<evidence type="ECO:0000256" key="5">
    <source>
        <dbReference type="ARBA" id="ARBA00023159"/>
    </source>
</evidence>
<organism evidence="11 12">
    <name type="scientific">Vigna unguiculata</name>
    <name type="common">Cowpea</name>
    <dbReference type="NCBI Taxonomy" id="3917"/>
    <lineage>
        <taxon>Eukaryota</taxon>
        <taxon>Viridiplantae</taxon>
        <taxon>Streptophyta</taxon>
        <taxon>Embryophyta</taxon>
        <taxon>Tracheophyta</taxon>
        <taxon>Spermatophyta</taxon>
        <taxon>Magnoliopsida</taxon>
        <taxon>eudicotyledons</taxon>
        <taxon>Gunneridae</taxon>
        <taxon>Pentapetalae</taxon>
        <taxon>rosids</taxon>
        <taxon>fabids</taxon>
        <taxon>Fabales</taxon>
        <taxon>Fabaceae</taxon>
        <taxon>Papilionoideae</taxon>
        <taxon>50 kb inversion clade</taxon>
        <taxon>NPAAA clade</taxon>
        <taxon>indigoferoid/millettioid clade</taxon>
        <taxon>Phaseoleae</taxon>
        <taxon>Vigna</taxon>
    </lineage>
</organism>
<evidence type="ECO:0000313" key="12">
    <source>
        <dbReference type="Proteomes" id="UP000501690"/>
    </source>
</evidence>
<dbReference type="SUPFAM" id="SSF54171">
    <property type="entry name" value="DNA-binding domain"/>
    <property type="match status" value="1"/>
</dbReference>
<feature type="domain" description="AP2/ERF" evidence="10">
    <location>
        <begin position="32"/>
        <end position="100"/>
    </location>
</feature>
<keyword evidence="2" id="KW-0936">Ethylene signaling pathway</keyword>
<comment type="similarity">
    <text evidence="8">Belongs to the AP2/ERF transcription factor family. ERF subfamily.</text>
</comment>
<dbReference type="AlphaFoldDB" id="A0A4D6LB82"/>
<dbReference type="PANTHER" id="PTHR31657">
    <property type="entry name" value="ETHYLENE-RESPONSIVE TRANSCRIPTION FACTOR ERF061"/>
    <property type="match status" value="1"/>
</dbReference>
<dbReference type="InterPro" id="IPR051758">
    <property type="entry name" value="ERF/AP2-like"/>
</dbReference>
<evidence type="ECO:0000256" key="4">
    <source>
        <dbReference type="ARBA" id="ARBA00023125"/>
    </source>
</evidence>
<evidence type="ECO:0000313" key="11">
    <source>
        <dbReference type="EMBL" id="QCD85710.1"/>
    </source>
</evidence>